<evidence type="ECO:0000256" key="3">
    <source>
        <dbReference type="ARBA" id="ARBA00022801"/>
    </source>
</evidence>
<dbReference type="OrthoDB" id="9810445at2"/>
<dbReference type="InterPro" id="IPR051156">
    <property type="entry name" value="Mito/Outer_Membr_Metalloprot"/>
</dbReference>
<evidence type="ECO:0000259" key="7">
    <source>
        <dbReference type="Pfam" id="PF01435"/>
    </source>
</evidence>
<evidence type="ECO:0000313" key="9">
    <source>
        <dbReference type="Proteomes" id="UP000248745"/>
    </source>
</evidence>
<gene>
    <name evidence="8" type="ORF">DN068_08015</name>
</gene>
<sequence>MKKIYTLLSISLVIIMLTACYKNPVTGRKSINLVDESTMNSLSAQQYATFLSSNPTVSATSGNKDAEMVTRVGNRMAAAITEYLRSKGQENLIKNYKWEFNLVNNKEANAWCMPGGKVVVYTGIMPIVQNETSLAVVMGHEIAHAIARHGDERMSQELMVEAGGTALSVAMASQPGTTQSIFNQVYGVGGQLGTLAYSRKHESEADHMGLIFMAIAGYNPSEAVGFWQRMATAASSSQKPPAFLSTHPSDQQRIQQIQQWLPEAMKYYKPQK</sequence>
<dbReference type="PROSITE" id="PS51257">
    <property type="entry name" value="PROKAR_LIPOPROTEIN"/>
    <property type="match status" value="1"/>
</dbReference>
<keyword evidence="9" id="KW-1185">Reference proteome</keyword>
<comment type="cofactor">
    <cofactor evidence="6">
        <name>Zn(2+)</name>
        <dbReference type="ChEBI" id="CHEBI:29105"/>
    </cofactor>
    <text evidence="6">Binds 1 zinc ion per subunit.</text>
</comment>
<evidence type="ECO:0000256" key="6">
    <source>
        <dbReference type="RuleBase" id="RU003983"/>
    </source>
</evidence>
<reference evidence="8 9" key="1">
    <citation type="submission" date="2018-06" db="EMBL/GenBank/DDBJ databases">
        <title>Mucibacter soli gen. nov., sp. nov., a new member of the family Chitinophagaceae producing mucin.</title>
        <authorList>
            <person name="Kim M.-K."/>
            <person name="Park S."/>
            <person name="Kim T.-S."/>
            <person name="Joung Y."/>
            <person name="Han J.-H."/>
            <person name="Kim S.B."/>
        </authorList>
    </citation>
    <scope>NUCLEOTIDE SEQUENCE [LARGE SCALE GENOMIC DNA]</scope>
    <source>
        <strain evidence="8 9">R1-15</strain>
    </source>
</reference>
<keyword evidence="2" id="KW-0479">Metal-binding</keyword>
<protein>
    <submittedName>
        <fullName evidence="8">M48 family peptidase</fullName>
    </submittedName>
</protein>
<proteinExistence type="inferred from homology"/>
<evidence type="ECO:0000313" key="8">
    <source>
        <dbReference type="EMBL" id="PZF73471.1"/>
    </source>
</evidence>
<dbReference type="GO" id="GO:0046872">
    <property type="term" value="F:metal ion binding"/>
    <property type="evidence" value="ECO:0007669"/>
    <property type="project" value="UniProtKB-KW"/>
</dbReference>
<dbReference type="GO" id="GO:0006515">
    <property type="term" value="P:protein quality control for misfolded or incompletely synthesized proteins"/>
    <property type="evidence" value="ECO:0007669"/>
    <property type="project" value="TreeGrafter"/>
</dbReference>
<dbReference type="PANTHER" id="PTHR22726">
    <property type="entry name" value="METALLOENDOPEPTIDASE OMA1"/>
    <property type="match status" value="1"/>
</dbReference>
<evidence type="ECO:0000256" key="4">
    <source>
        <dbReference type="ARBA" id="ARBA00022833"/>
    </source>
</evidence>
<dbReference type="AlphaFoldDB" id="A0A2W2ADW8"/>
<dbReference type="Proteomes" id="UP000248745">
    <property type="component" value="Unassembled WGS sequence"/>
</dbReference>
<accession>A0A2W2ADW8</accession>
<dbReference type="Gene3D" id="3.30.2010.10">
    <property type="entry name" value="Metalloproteases ('zincins'), catalytic domain"/>
    <property type="match status" value="1"/>
</dbReference>
<dbReference type="GO" id="GO:0016020">
    <property type="term" value="C:membrane"/>
    <property type="evidence" value="ECO:0007669"/>
    <property type="project" value="TreeGrafter"/>
</dbReference>
<comment type="caution">
    <text evidence="8">The sequence shown here is derived from an EMBL/GenBank/DDBJ whole genome shotgun (WGS) entry which is preliminary data.</text>
</comment>
<evidence type="ECO:0000256" key="1">
    <source>
        <dbReference type="ARBA" id="ARBA00022670"/>
    </source>
</evidence>
<dbReference type="EMBL" id="QKTW01000012">
    <property type="protein sequence ID" value="PZF73471.1"/>
    <property type="molecule type" value="Genomic_DNA"/>
</dbReference>
<comment type="similarity">
    <text evidence="6">Belongs to the peptidase M48 family.</text>
</comment>
<keyword evidence="1 6" id="KW-0645">Protease</keyword>
<name>A0A2W2ADW8_9BACT</name>
<dbReference type="GO" id="GO:0004222">
    <property type="term" value="F:metalloendopeptidase activity"/>
    <property type="evidence" value="ECO:0007669"/>
    <property type="project" value="InterPro"/>
</dbReference>
<dbReference type="Pfam" id="PF01435">
    <property type="entry name" value="Peptidase_M48"/>
    <property type="match status" value="1"/>
</dbReference>
<keyword evidence="5 6" id="KW-0482">Metalloprotease</keyword>
<dbReference type="PANTHER" id="PTHR22726:SF18">
    <property type="entry name" value="PEPTIDASE M48 DOMAIN-CONTAINING PROTEIN"/>
    <property type="match status" value="1"/>
</dbReference>
<dbReference type="InterPro" id="IPR001915">
    <property type="entry name" value="Peptidase_M48"/>
</dbReference>
<keyword evidence="4 6" id="KW-0862">Zinc</keyword>
<evidence type="ECO:0000256" key="2">
    <source>
        <dbReference type="ARBA" id="ARBA00022723"/>
    </source>
</evidence>
<dbReference type="CDD" id="cd07331">
    <property type="entry name" value="M48C_Oma1_like"/>
    <property type="match status" value="1"/>
</dbReference>
<organism evidence="8 9">
    <name type="scientific">Taibaiella soli</name>
    <dbReference type="NCBI Taxonomy" id="1649169"/>
    <lineage>
        <taxon>Bacteria</taxon>
        <taxon>Pseudomonadati</taxon>
        <taxon>Bacteroidota</taxon>
        <taxon>Chitinophagia</taxon>
        <taxon>Chitinophagales</taxon>
        <taxon>Chitinophagaceae</taxon>
        <taxon>Taibaiella</taxon>
    </lineage>
</organism>
<evidence type="ECO:0000256" key="5">
    <source>
        <dbReference type="ARBA" id="ARBA00023049"/>
    </source>
</evidence>
<feature type="domain" description="Peptidase M48" evidence="7">
    <location>
        <begin position="93"/>
        <end position="260"/>
    </location>
</feature>
<dbReference type="RefSeq" id="WP_110998390.1">
    <property type="nucleotide sequence ID" value="NZ_QKTW01000012.1"/>
</dbReference>
<keyword evidence="3 6" id="KW-0378">Hydrolase</keyword>